<dbReference type="Proteomes" id="UP000885672">
    <property type="component" value="Unassembled WGS sequence"/>
</dbReference>
<evidence type="ECO:0000313" key="1">
    <source>
        <dbReference type="EMBL" id="HDR00228.1"/>
    </source>
</evidence>
<evidence type="ECO:0008006" key="2">
    <source>
        <dbReference type="Google" id="ProtNLM"/>
    </source>
</evidence>
<dbReference type="AlphaFoldDB" id="A0A7V0T6T2"/>
<accession>A0A7V0T6T2</accession>
<sequence>MKAAIPALAGLMLMTTACEPSPNPATLREAFFSQVIRLHGITSFEIQKETITFEMGEDKYTCVVTETSIVPIEDPRYTHMGSLECEFRLDGQRIPYFDDLVRVGIAPDAIVAAWDSESKRWRFDVEFETY</sequence>
<name>A0A7V0T6T2_UNCW3</name>
<organism evidence="1">
    <name type="scientific">candidate division WOR-3 bacterium</name>
    <dbReference type="NCBI Taxonomy" id="2052148"/>
    <lineage>
        <taxon>Bacteria</taxon>
        <taxon>Bacteria division WOR-3</taxon>
    </lineage>
</organism>
<dbReference type="EMBL" id="DSBX01000311">
    <property type="protein sequence ID" value="HDR00228.1"/>
    <property type="molecule type" value="Genomic_DNA"/>
</dbReference>
<gene>
    <name evidence="1" type="ORF">ENN51_08110</name>
</gene>
<comment type="caution">
    <text evidence="1">The sequence shown here is derived from an EMBL/GenBank/DDBJ whole genome shotgun (WGS) entry which is preliminary data.</text>
</comment>
<reference evidence="1" key="1">
    <citation type="journal article" date="2020" name="mSystems">
        <title>Genome- and Community-Level Interaction Insights into Carbon Utilization and Element Cycling Functions of Hydrothermarchaeota in Hydrothermal Sediment.</title>
        <authorList>
            <person name="Zhou Z."/>
            <person name="Liu Y."/>
            <person name="Xu W."/>
            <person name="Pan J."/>
            <person name="Luo Z.H."/>
            <person name="Li M."/>
        </authorList>
    </citation>
    <scope>NUCLEOTIDE SEQUENCE [LARGE SCALE GENOMIC DNA]</scope>
    <source>
        <strain evidence="1">SpSt-1182</strain>
    </source>
</reference>
<protein>
    <recommendedName>
        <fullName evidence="2">Lipoprotein</fullName>
    </recommendedName>
</protein>
<proteinExistence type="predicted"/>
<dbReference type="PROSITE" id="PS51257">
    <property type="entry name" value="PROKAR_LIPOPROTEIN"/>
    <property type="match status" value="1"/>
</dbReference>